<keyword evidence="7" id="KW-0625">Polysaccharide transport</keyword>
<feature type="transmembrane region" description="Helical" evidence="9">
    <location>
        <begin position="153"/>
        <end position="181"/>
    </location>
</feature>
<feature type="transmembrane region" description="Helical" evidence="9">
    <location>
        <begin position="75"/>
        <end position="97"/>
    </location>
</feature>
<organism evidence="11 12">
    <name type="scientific">Rhizobium rosettiformans</name>
    <dbReference type="NCBI Taxonomy" id="1368430"/>
    <lineage>
        <taxon>Bacteria</taxon>
        <taxon>Pseudomonadati</taxon>
        <taxon>Pseudomonadota</taxon>
        <taxon>Alphaproteobacteria</taxon>
        <taxon>Hyphomicrobiales</taxon>
        <taxon>Rhizobiaceae</taxon>
        <taxon>Rhizobium/Agrobacterium group</taxon>
        <taxon>Rhizobium</taxon>
    </lineage>
</organism>
<evidence type="ECO:0000256" key="7">
    <source>
        <dbReference type="ARBA" id="ARBA00023047"/>
    </source>
</evidence>
<sequence>MTALGDKWKNRYCRTSTHDMAAARLTYPRRRNTPLEIKRKVDRLKLKQAWGHRHLTIFLVRREIEQRYRGSALGLFWILLSSLLMLGIYTFVFNVIFVSRWPGMQADRVEVFAIVLFAGLSMYTLASECWSRATSLVTDNATYVTKVVFPVELLPLVVVLASLVQFAANFLIVIIASLVVLGAPSSTAISFLVVLVPFVILVLGGTYLLAFAGVFIRDMRMIVPFVLTALLYLSPVLYPVQNTPVSIRYLFDLNPLSFFFEAARGALFFDQWPSLGGIAVAWLISLTVFGLGFYVFHRGARAFADVL</sequence>
<accession>A0ABX7F2M0</accession>
<dbReference type="Proteomes" id="UP000596351">
    <property type="component" value="Plasmid p1"/>
</dbReference>
<dbReference type="PANTHER" id="PTHR30413:SF10">
    <property type="entry name" value="CAPSULE POLYSACCHARIDE EXPORT INNER-MEMBRANE PROTEIN CTRC"/>
    <property type="match status" value="1"/>
</dbReference>
<keyword evidence="7" id="KW-0762">Sugar transport</keyword>
<keyword evidence="8 9" id="KW-0472">Membrane</keyword>
<geneLocation type="plasmid" evidence="11 12">
    <name>p1</name>
</geneLocation>
<comment type="similarity">
    <text evidence="2 9">Belongs to the ABC-2 integral membrane protein family.</text>
</comment>
<evidence type="ECO:0000256" key="4">
    <source>
        <dbReference type="ARBA" id="ARBA00022475"/>
    </source>
</evidence>
<dbReference type="EMBL" id="CP032406">
    <property type="protein sequence ID" value="QRF54454.1"/>
    <property type="molecule type" value="Genomic_DNA"/>
</dbReference>
<feature type="domain" description="ABC transmembrane type-2" evidence="10">
    <location>
        <begin position="73"/>
        <end position="299"/>
    </location>
</feature>
<dbReference type="PANTHER" id="PTHR30413">
    <property type="entry name" value="INNER MEMBRANE TRANSPORT PERMEASE"/>
    <property type="match status" value="1"/>
</dbReference>
<comment type="subcellular location">
    <subcellularLocation>
        <location evidence="9">Cell inner membrane</location>
        <topology evidence="9">Multi-pass membrane protein</topology>
    </subcellularLocation>
    <subcellularLocation>
        <location evidence="1">Cell membrane</location>
        <topology evidence="1">Multi-pass membrane protein</topology>
    </subcellularLocation>
</comment>
<evidence type="ECO:0000256" key="5">
    <source>
        <dbReference type="ARBA" id="ARBA00022692"/>
    </source>
</evidence>
<keyword evidence="11" id="KW-0614">Plasmid</keyword>
<keyword evidence="4 9" id="KW-1003">Cell membrane</keyword>
<evidence type="ECO:0000256" key="8">
    <source>
        <dbReference type="ARBA" id="ARBA00023136"/>
    </source>
</evidence>
<feature type="transmembrane region" description="Helical" evidence="9">
    <location>
        <begin position="188"/>
        <end position="215"/>
    </location>
</feature>
<reference evidence="11 12" key="1">
    <citation type="submission" date="2018-09" db="EMBL/GenBank/DDBJ databases">
        <title>Rhizobium sp. MAE2-X.</title>
        <authorList>
            <person name="Lee Y."/>
            <person name="Jeon C.O."/>
        </authorList>
    </citation>
    <scope>NUCLEOTIDE SEQUENCE [LARGE SCALE GENOMIC DNA]</scope>
    <source>
        <strain evidence="11 12">MAE2-X</strain>
        <plasmid evidence="11 12">p1</plasmid>
    </source>
</reference>
<feature type="transmembrane region" description="Helical" evidence="9">
    <location>
        <begin position="275"/>
        <end position="296"/>
    </location>
</feature>
<feature type="transmembrane region" description="Helical" evidence="9">
    <location>
        <begin position="221"/>
        <end position="238"/>
    </location>
</feature>
<feature type="transmembrane region" description="Helical" evidence="9">
    <location>
        <begin position="109"/>
        <end position="126"/>
    </location>
</feature>
<dbReference type="InterPro" id="IPR047817">
    <property type="entry name" value="ABC2_TM_bact-type"/>
</dbReference>
<keyword evidence="12" id="KW-1185">Reference proteome</keyword>
<evidence type="ECO:0000256" key="2">
    <source>
        <dbReference type="ARBA" id="ARBA00007783"/>
    </source>
</evidence>
<proteinExistence type="inferred from homology"/>
<gene>
    <name evidence="11" type="ORF">D4A92_23390</name>
</gene>
<keyword evidence="3 9" id="KW-0813">Transport</keyword>
<evidence type="ECO:0000256" key="6">
    <source>
        <dbReference type="ARBA" id="ARBA00022989"/>
    </source>
</evidence>
<name>A0ABX7F2M0_9HYPH</name>
<dbReference type="PROSITE" id="PS51012">
    <property type="entry name" value="ABC_TM2"/>
    <property type="match status" value="1"/>
</dbReference>
<evidence type="ECO:0000256" key="9">
    <source>
        <dbReference type="RuleBase" id="RU361157"/>
    </source>
</evidence>
<keyword evidence="6 9" id="KW-1133">Transmembrane helix</keyword>
<keyword evidence="5 9" id="KW-0812">Transmembrane</keyword>
<evidence type="ECO:0000259" key="10">
    <source>
        <dbReference type="PROSITE" id="PS51012"/>
    </source>
</evidence>
<evidence type="ECO:0000256" key="3">
    <source>
        <dbReference type="ARBA" id="ARBA00022448"/>
    </source>
</evidence>
<protein>
    <recommendedName>
        <fullName evidence="9">Transport permease protein</fullName>
    </recommendedName>
</protein>
<evidence type="ECO:0000313" key="12">
    <source>
        <dbReference type="Proteomes" id="UP000596351"/>
    </source>
</evidence>
<evidence type="ECO:0000256" key="1">
    <source>
        <dbReference type="ARBA" id="ARBA00004651"/>
    </source>
</evidence>
<dbReference type="Pfam" id="PF01061">
    <property type="entry name" value="ABC2_membrane"/>
    <property type="match status" value="1"/>
</dbReference>
<evidence type="ECO:0000313" key="11">
    <source>
        <dbReference type="EMBL" id="QRF54454.1"/>
    </source>
</evidence>
<dbReference type="InterPro" id="IPR013525">
    <property type="entry name" value="ABC2_TM"/>
</dbReference>